<organism evidence="2">
    <name type="scientific">Ixodes ricinus</name>
    <name type="common">Common tick</name>
    <name type="synonym">Acarus ricinus</name>
    <dbReference type="NCBI Taxonomy" id="34613"/>
    <lineage>
        <taxon>Eukaryota</taxon>
        <taxon>Metazoa</taxon>
        <taxon>Ecdysozoa</taxon>
        <taxon>Arthropoda</taxon>
        <taxon>Chelicerata</taxon>
        <taxon>Arachnida</taxon>
        <taxon>Acari</taxon>
        <taxon>Parasitiformes</taxon>
        <taxon>Ixodida</taxon>
        <taxon>Ixodoidea</taxon>
        <taxon>Ixodidae</taxon>
        <taxon>Ixodinae</taxon>
        <taxon>Ixodes</taxon>
    </lineage>
</organism>
<evidence type="ECO:0000313" key="2">
    <source>
        <dbReference type="EMBL" id="MXU88153.1"/>
    </source>
</evidence>
<protein>
    <submittedName>
        <fullName evidence="2">Uncharacterized protein</fullName>
    </submittedName>
</protein>
<feature type="region of interest" description="Disordered" evidence="1">
    <location>
        <begin position="1"/>
        <end position="21"/>
    </location>
</feature>
<reference evidence="2" key="1">
    <citation type="submission" date="2019-12" db="EMBL/GenBank/DDBJ databases">
        <title>An insight into the sialome of adult female Ixodes ricinus ticks feeding for 6 days.</title>
        <authorList>
            <person name="Perner J."/>
            <person name="Ribeiro J.M.C."/>
        </authorList>
    </citation>
    <scope>NUCLEOTIDE SEQUENCE</scope>
    <source>
        <strain evidence="2">Semi-engorged</strain>
        <tissue evidence="2">Salivary glands</tissue>
    </source>
</reference>
<accession>A0A6B0UIC9</accession>
<name>A0A6B0UIC9_IXORI</name>
<evidence type="ECO:0000256" key="1">
    <source>
        <dbReference type="SAM" id="MobiDB-lite"/>
    </source>
</evidence>
<proteinExistence type="predicted"/>
<dbReference type="EMBL" id="GIFC01006070">
    <property type="protein sequence ID" value="MXU88153.1"/>
    <property type="molecule type" value="Transcribed_RNA"/>
</dbReference>
<feature type="compositionally biased region" description="Polar residues" evidence="1">
    <location>
        <begin position="1"/>
        <end position="13"/>
    </location>
</feature>
<dbReference type="AlphaFoldDB" id="A0A6B0UIC9"/>
<sequence>MRQSVSSQTNSKAQIDPPSTDAIENLGLTDLFTKAELIAAIEAAKKHSSPGYDSIAYVLNEVEGFRAINRGSGLHSKVTPIRLLPLYANLTTRHVTKPNT</sequence>